<dbReference type="Pfam" id="PF01593">
    <property type="entry name" value="Amino_oxidase"/>
    <property type="match status" value="1"/>
</dbReference>
<dbReference type="GO" id="GO:0016491">
    <property type="term" value="F:oxidoreductase activity"/>
    <property type="evidence" value="ECO:0007669"/>
    <property type="project" value="UniProtKB-KW"/>
</dbReference>
<dbReference type="PANTHER" id="PTHR43734">
    <property type="entry name" value="PHYTOENE DESATURASE"/>
    <property type="match status" value="1"/>
</dbReference>
<evidence type="ECO:0000256" key="2">
    <source>
        <dbReference type="ARBA" id="ARBA00006046"/>
    </source>
</evidence>
<evidence type="ECO:0000259" key="6">
    <source>
        <dbReference type="Pfam" id="PF01593"/>
    </source>
</evidence>
<evidence type="ECO:0000256" key="5">
    <source>
        <dbReference type="RuleBase" id="RU362075"/>
    </source>
</evidence>
<dbReference type="Gene3D" id="3.50.50.60">
    <property type="entry name" value="FAD/NAD(P)-binding domain"/>
    <property type="match status" value="2"/>
</dbReference>
<evidence type="ECO:0000313" key="7">
    <source>
        <dbReference type="EMBL" id="MBY5960201.1"/>
    </source>
</evidence>
<name>A0A953HXZ4_9BACT</name>
<dbReference type="NCBIfam" id="TIGR02734">
    <property type="entry name" value="crtI_fam"/>
    <property type="match status" value="1"/>
</dbReference>
<evidence type="ECO:0000256" key="3">
    <source>
        <dbReference type="ARBA" id="ARBA00022746"/>
    </source>
</evidence>
<dbReference type="EMBL" id="JAHVHU010000026">
    <property type="protein sequence ID" value="MBY5960201.1"/>
    <property type="molecule type" value="Genomic_DNA"/>
</dbReference>
<keyword evidence="3 5" id="KW-0125">Carotenoid biosynthesis</keyword>
<keyword evidence="8" id="KW-1185">Reference proteome</keyword>
<dbReference type="InterPro" id="IPR014105">
    <property type="entry name" value="Carotenoid/retinoid_OxRdtase"/>
</dbReference>
<proteinExistence type="inferred from homology"/>
<feature type="domain" description="Amine oxidase" evidence="6">
    <location>
        <begin position="12"/>
        <end position="486"/>
    </location>
</feature>
<dbReference type="PANTHER" id="PTHR43734:SF1">
    <property type="entry name" value="PHYTOENE DESATURASE"/>
    <property type="match status" value="1"/>
</dbReference>
<gene>
    <name evidence="7" type="primary">crtI</name>
    <name evidence="7" type="ORF">KUV50_18755</name>
</gene>
<dbReference type="InterPro" id="IPR002937">
    <property type="entry name" value="Amino_oxidase"/>
</dbReference>
<keyword evidence="4 5" id="KW-0560">Oxidoreductase</keyword>
<evidence type="ECO:0000256" key="1">
    <source>
        <dbReference type="ARBA" id="ARBA00004829"/>
    </source>
</evidence>
<evidence type="ECO:0000313" key="8">
    <source>
        <dbReference type="Proteomes" id="UP000753961"/>
    </source>
</evidence>
<sequence>MKQKVCVIGAGFSGLVSAGVLAKEGFEVSLYEKNLFLGGRASSMNIEGFHFDKGPSWYWMPEVYDQAFHRMGVKRSDYYSLTRLDPGFRVYFDKLDYVDIPDDYNELRDLFENMESGGAVALDRFMKEAREKYTLGVNGMARMPSVSWMEFLSPALWKSAMKMDLFSSVADHVQKRFKNERIRKIMEFPVLFLGASASRIPALYTMMNYAGMCLGTYYPSGGFAGVVKGFEDVVKDLGVEIYAGTAVTGFETNRDSVTRIVLEGKQGVETDFVVGSADYAHIDTLLASKKRNYKSDYWKKKVFAPSALLYYVGINKKMEDIEHHNLFFHAPFDKHIDTIYSHPSWPDDPLFYVCCPSKTDEGVAPVGHENLFFLIPIATGLEDSEEIREHYFSMIISRFEEVTGENIKEHIVVKKSYGLDDFKQEYNAYGGNAYGLANTLRQTAVLKPSIRHRKLHNLFYAGQLTVPGPGVPPALISGEIVADYIIKNYQLKNGAL</sequence>
<dbReference type="RefSeq" id="WP_222581750.1">
    <property type="nucleotide sequence ID" value="NZ_JAHVHU010000026.1"/>
</dbReference>
<dbReference type="SUPFAM" id="SSF51905">
    <property type="entry name" value="FAD/NAD(P)-binding domain"/>
    <property type="match status" value="1"/>
</dbReference>
<organism evidence="7 8">
    <name type="scientific">Membranihabitans marinus</name>
    <dbReference type="NCBI Taxonomy" id="1227546"/>
    <lineage>
        <taxon>Bacteria</taxon>
        <taxon>Pseudomonadati</taxon>
        <taxon>Bacteroidota</taxon>
        <taxon>Saprospiria</taxon>
        <taxon>Saprospirales</taxon>
        <taxon>Saprospiraceae</taxon>
        <taxon>Membranihabitans</taxon>
    </lineage>
</organism>
<reference evidence="7" key="1">
    <citation type="submission" date="2021-06" db="EMBL/GenBank/DDBJ databases">
        <title>44 bacteria genomes isolated from Dapeng, Shenzhen.</title>
        <authorList>
            <person name="Zheng W."/>
            <person name="Yu S."/>
            <person name="Huang Y."/>
        </authorList>
    </citation>
    <scope>NUCLEOTIDE SEQUENCE</scope>
    <source>
        <strain evidence="7">DP5N28-2</strain>
    </source>
</reference>
<protein>
    <submittedName>
        <fullName evidence="7">Phytoene desaturase</fullName>
    </submittedName>
</protein>
<comment type="similarity">
    <text evidence="2 5">Belongs to the carotenoid/retinoid oxidoreductase family.</text>
</comment>
<dbReference type="InterPro" id="IPR036188">
    <property type="entry name" value="FAD/NAD-bd_sf"/>
</dbReference>
<dbReference type="PRINTS" id="PR00419">
    <property type="entry name" value="ADXRDTASE"/>
</dbReference>
<dbReference type="Proteomes" id="UP000753961">
    <property type="component" value="Unassembled WGS sequence"/>
</dbReference>
<dbReference type="GO" id="GO:0016117">
    <property type="term" value="P:carotenoid biosynthetic process"/>
    <property type="evidence" value="ECO:0007669"/>
    <property type="project" value="UniProtKB-KW"/>
</dbReference>
<dbReference type="AlphaFoldDB" id="A0A953HXZ4"/>
<evidence type="ECO:0000256" key="4">
    <source>
        <dbReference type="ARBA" id="ARBA00023002"/>
    </source>
</evidence>
<comment type="pathway">
    <text evidence="1 5">Carotenoid biosynthesis.</text>
</comment>
<accession>A0A953HXZ4</accession>
<comment type="caution">
    <text evidence="7">The sequence shown here is derived from an EMBL/GenBank/DDBJ whole genome shotgun (WGS) entry which is preliminary data.</text>
</comment>